<evidence type="ECO:0000256" key="1">
    <source>
        <dbReference type="SAM" id="MobiDB-lite"/>
    </source>
</evidence>
<gene>
    <name evidence="2" type="ORF">Tci_062142</name>
</gene>
<feature type="compositionally biased region" description="Acidic residues" evidence="1">
    <location>
        <begin position="75"/>
        <end position="98"/>
    </location>
</feature>
<accession>A0A6L2NZZ1</accession>
<feature type="region of interest" description="Disordered" evidence="1">
    <location>
        <begin position="63"/>
        <end position="175"/>
    </location>
</feature>
<sequence length="175" mass="19684">MSPPDYNNTYTKPPSENQILGFIKTLGYDEDPDTKMSVVSKMRFHTPDDALTASAQAIWVELGGKADTSEKSVNETDDTEDSDMDLFDDNPQGDDDATGFDHDALNAPDTEPSFHKQAHDNQDALNNLEEENKKKRKKDVGEPFKKSLRQKKSPVVHEQDDTPAIQPIDQEDKYI</sequence>
<feature type="compositionally biased region" description="Basic and acidic residues" evidence="1">
    <location>
        <begin position="112"/>
        <end position="122"/>
    </location>
</feature>
<organism evidence="2">
    <name type="scientific">Tanacetum cinerariifolium</name>
    <name type="common">Dalmatian daisy</name>
    <name type="synonym">Chrysanthemum cinerariifolium</name>
    <dbReference type="NCBI Taxonomy" id="118510"/>
    <lineage>
        <taxon>Eukaryota</taxon>
        <taxon>Viridiplantae</taxon>
        <taxon>Streptophyta</taxon>
        <taxon>Embryophyta</taxon>
        <taxon>Tracheophyta</taxon>
        <taxon>Spermatophyta</taxon>
        <taxon>Magnoliopsida</taxon>
        <taxon>eudicotyledons</taxon>
        <taxon>Gunneridae</taxon>
        <taxon>Pentapetalae</taxon>
        <taxon>asterids</taxon>
        <taxon>campanulids</taxon>
        <taxon>Asterales</taxon>
        <taxon>Asteraceae</taxon>
        <taxon>Asteroideae</taxon>
        <taxon>Anthemideae</taxon>
        <taxon>Anthemidinae</taxon>
        <taxon>Tanacetum</taxon>
    </lineage>
</organism>
<name>A0A6L2NZZ1_TANCI</name>
<comment type="caution">
    <text evidence="2">The sequence shown here is derived from an EMBL/GenBank/DDBJ whole genome shotgun (WGS) entry which is preliminary data.</text>
</comment>
<evidence type="ECO:0000313" key="2">
    <source>
        <dbReference type="EMBL" id="GEU90164.1"/>
    </source>
</evidence>
<dbReference type="AlphaFoldDB" id="A0A6L2NZZ1"/>
<reference evidence="2" key="1">
    <citation type="journal article" date="2019" name="Sci. Rep.">
        <title>Draft genome of Tanacetum cinerariifolium, the natural source of mosquito coil.</title>
        <authorList>
            <person name="Yamashiro T."/>
            <person name="Shiraishi A."/>
            <person name="Satake H."/>
            <person name="Nakayama K."/>
        </authorList>
    </citation>
    <scope>NUCLEOTIDE SEQUENCE</scope>
</reference>
<dbReference type="EMBL" id="BKCJ010010123">
    <property type="protein sequence ID" value="GEU90164.1"/>
    <property type="molecule type" value="Genomic_DNA"/>
</dbReference>
<proteinExistence type="predicted"/>
<protein>
    <submittedName>
        <fullName evidence="2">Uncharacterized protein</fullName>
    </submittedName>
</protein>